<dbReference type="CDD" id="cd00130">
    <property type="entry name" value="PAS"/>
    <property type="match status" value="1"/>
</dbReference>
<dbReference type="InterPro" id="IPR036804">
    <property type="entry name" value="CheR_N_sf"/>
</dbReference>
<dbReference type="SUPFAM" id="SSF52738">
    <property type="entry name" value="Methylesterase CheB, C-terminal domain"/>
    <property type="match status" value="1"/>
</dbReference>
<feature type="compositionally biased region" description="Basic and acidic residues" evidence="7">
    <location>
        <begin position="680"/>
        <end position="694"/>
    </location>
</feature>
<evidence type="ECO:0000313" key="11">
    <source>
        <dbReference type="EMBL" id="MCQ8127585.1"/>
    </source>
</evidence>
<keyword evidence="4" id="KW-0808">Transferase</keyword>
<keyword evidence="6" id="KW-0145">Chemotaxis</keyword>
<dbReference type="Gene3D" id="1.10.155.10">
    <property type="entry name" value="Chemotaxis receptor methyltransferase CheR, N-terminal domain"/>
    <property type="match status" value="1"/>
</dbReference>
<feature type="active site" evidence="6">
    <location>
        <position position="40"/>
    </location>
</feature>
<dbReference type="PRINTS" id="PR00996">
    <property type="entry name" value="CHERMTFRASE"/>
</dbReference>
<dbReference type="PANTHER" id="PTHR24422">
    <property type="entry name" value="CHEMOTAXIS PROTEIN METHYLTRANSFERASE"/>
    <property type="match status" value="1"/>
</dbReference>
<dbReference type="InterPro" id="IPR022642">
    <property type="entry name" value="CheR_C"/>
</dbReference>
<keyword evidence="12" id="KW-1185">Reference proteome</keyword>
<dbReference type="PROSITE" id="PS50123">
    <property type="entry name" value="CHER"/>
    <property type="match status" value="1"/>
</dbReference>
<dbReference type="RefSeq" id="WP_256613915.1">
    <property type="nucleotide sequence ID" value="NZ_JANIBK010000011.1"/>
</dbReference>
<dbReference type="SUPFAM" id="SSF47757">
    <property type="entry name" value="Chemotaxis receptor methyltransferase CheR, N-terminal domain"/>
    <property type="match status" value="1"/>
</dbReference>
<feature type="region of interest" description="Disordered" evidence="7">
    <location>
        <begin position="680"/>
        <end position="709"/>
    </location>
</feature>
<dbReference type="SUPFAM" id="SSF55785">
    <property type="entry name" value="PYP-like sensor domain (PAS domain)"/>
    <property type="match status" value="1"/>
</dbReference>
<evidence type="ECO:0000256" key="7">
    <source>
        <dbReference type="SAM" id="MobiDB-lite"/>
    </source>
</evidence>
<keyword evidence="3" id="KW-0489">Methyltransferase</keyword>
<dbReference type="PROSITE" id="PS50113">
    <property type="entry name" value="PAC"/>
    <property type="match status" value="1"/>
</dbReference>
<keyword evidence="5" id="KW-0949">S-adenosyl-L-methionine</keyword>
<proteinExistence type="predicted"/>
<evidence type="ECO:0000256" key="2">
    <source>
        <dbReference type="ARBA" id="ARBA00012534"/>
    </source>
</evidence>
<evidence type="ECO:0000259" key="9">
    <source>
        <dbReference type="PROSITE" id="PS50122"/>
    </source>
</evidence>
<evidence type="ECO:0000259" key="8">
    <source>
        <dbReference type="PROSITE" id="PS50113"/>
    </source>
</evidence>
<dbReference type="CDD" id="cd16434">
    <property type="entry name" value="CheB-CheR_fusion"/>
    <property type="match status" value="1"/>
</dbReference>
<dbReference type="Pfam" id="PF01739">
    <property type="entry name" value="CheR"/>
    <property type="match status" value="1"/>
</dbReference>
<dbReference type="InterPro" id="IPR022641">
    <property type="entry name" value="CheR_N"/>
</dbReference>
<evidence type="ECO:0000256" key="4">
    <source>
        <dbReference type="ARBA" id="ARBA00022679"/>
    </source>
</evidence>
<dbReference type="Pfam" id="PF01339">
    <property type="entry name" value="CheB_methylest"/>
    <property type="match status" value="1"/>
</dbReference>
<feature type="domain" description="CheR-type methyltransferase" evidence="10">
    <location>
        <begin position="237"/>
        <end position="479"/>
    </location>
</feature>
<dbReference type="NCBIfam" id="TIGR00229">
    <property type="entry name" value="sensory_box"/>
    <property type="match status" value="1"/>
</dbReference>
<sequence length="868" mass="96346">MVKTHVASLGPDTLAQVSPPFPAANASIDSKPPIIAIGASAGGLDAMEQFFAQIPAVSGVAFVVIQHLDPHHQGMLPELLQRASPLTVIQAGDRMHVKPDWVYVIPPNKDLSILHGKLHLLEPLAPRGLRLPIDAFFRALADDQHERAIGVILSGMGSDGTLGLRAIKENAGLAVVQSPESAQFDSMPRSAINAGLADIVAPPSEMWHKILAYLGHSPRGLHVVPELAVALKGRSALEQIVILLRERTGNDFLLYKKNTIYRRIERRMGLHQIDSIAKYVRYLRENPQELDLLFKELLIGVTSFFRDPGVWESLKSEAIPALLTEYPAGKSLRAWIPACSTGEEAYSLAMIFKEVLAESQGRQPFKLQIFATDLDQDAIDKARQGFYPANIVSDVSEDRLSRFFSVDGSGYRIKKDIREMVIFAPHNVIMEPPFTKLDLLFCRNLLIYLNQELQKKLILLFHYTLGNHGILLLGSAEAIGNAGHLFSVIDNKSRIYRRIGTPFSLNVDFPTKYFPVAAMVEETEKHPPIANLQTLADQLLLQHFAPAAVLVNADGDILYISGRTGKYLEPAAGKANWNIHAMARDGLRHELIGALSKARTQTEVVRIPGLTVATDGGCQTVNLSVQAIHKPDALKGMLMVVFTDVATPPAGKSSRKSPNAAQKLLRAELVQAQEDLQTLREEMQTSQEELKSANEELQSTNEELQSTNEELTTSKEEMQSLNEELQTVNTELQIKVEDLSRASNDMNNLLNSMEVATVFLDGSLNIRRFTSHISHLFKLIAADVGRPLSDIVTDLDYPELQQDAQEVLRTLVFVEKQIRAGDKRWFKVRIMPYRTQDNLIDGVVITFIDISETKKLEAELRKGNEQSE</sequence>
<dbReference type="InterPro" id="IPR035965">
    <property type="entry name" value="PAS-like_dom_sf"/>
</dbReference>
<dbReference type="PANTHER" id="PTHR24422:SF27">
    <property type="entry name" value="PROTEIN-GLUTAMATE O-METHYLTRANSFERASE"/>
    <property type="match status" value="1"/>
</dbReference>
<dbReference type="SUPFAM" id="SSF53335">
    <property type="entry name" value="S-adenosyl-L-methionine-dependent methyltransferases"/>
    <property type="match status" value="1"/>
</dbReference>
<feature type="domain" description="CheB-type methylesterase" evidence="9">
    <location>
        <begin position="20"/>
        <end position="217"/>
    </location>
</feature>
<dbReference type="SMART" id="SM00138">
    <property type="entry name" value="MeTrc"/>
    <property type="match status" value="1"/>
</dbReference>
<organism evidence="11 12">
    <name type="scientific">Methylomonas rivi</name>
    <dbReference type="NCBI Taxonomy" id="2952226"/>
    <lineage>
        <taxon>Bacteria</taxon>
        <taxon>Pseudomonadati</taxon>
        <taxon>Pseudomonadota</taxon>
        <taxon>Gammaproteobacteria</taxon>
        <taxon>Methylococcales</taxon>
        <taxon>Methylococcaceae</taxon>
        <taxon>Methylomonas</taxon>
    </lineage>
</organism>
<dbReference type="InterPro" id="IPR050903">
    <property type="entry name" value="Bact_Chemotaxis_MeTrfase"/>
</dbReference>
<dbReference type="EMBL" id="JANIBK010000011">
    <property type="protein sequence ID" value="MCQ8127585.1"/>
    <property type="molecule type" value="Genomic_DNA"/>
</dbReference>
<dbReference type="Gene3D" id="3.40.50.150">
    <property type="entry name" value="Vaccinia Virus protein VP39"/>
    <property type="match status" value="1"/>
</dbReference>
<dbReference type="InterPro" id="IPR000780">
    <property type="entry name" value="CheR_MeTrfase"/>
</dbReference>
<dbReference type="Proteomes" id="UP001524586">
    <property type="component" value="Unassembled WGS sequence"/>
</dbReference>
<name>A0ABT1U1A0_9GAMM</name>
<evidence type="ECO:0000259" key="10">
    <source>
        <dbReference type="PROSITE" id="PS50123"/>
    </source>
</evidence>
<feature type="active site" evidence="6">
    <location>
        <position position="159"/>
    </location>
</feature>
<dbReference type="Pfam" id="PF03705">
    <property type="entry name" value="CheR_N"/>
    <property type="match status" value="1"/>
</dbReference>
<dbReference type="EC" id="2.1.1.80" evidence="2"/>
<evidence type="ECO:0000256" key="5">
    <source>
        <dbReference type="ARBA" id="ARBA00022691"/>
    </source>
</evidence>
<keyword evidence="6" id="KW-0378">Hydrolase</keyword>
<dbReference type="SUPFAM" id="SSF57997">
    <property type="entry name" value="Tropomyosin"/>
    <property type="match status" value="1"/>
</dbReference>
<evidence type="ECO:0000313" key="12">
    <source>
        <dbReference type="Proteomes" id="UP001524586"/>
    </source>
</evidence>
<dbReference type="PROSITE" id="PS50122">
    <property type="entry name" value="CHEB"/>
    <property type="match status" value="1"/>
</dbReference>
<evidence type="ECO:0000256" key="3">
    <source>
        <dbReference type="ARBA" id="ARBA00022603"/>
    </source>
</evidence>
<evidence type="ECO:0000256" key="1">
    <source>
        <dbReference type="ARBA" id="ARBA00001541"/>
    </source>
</evidence>
<accession>A0ABT1U1A0</accession>
<protein>
    <recommendedName>
        <fullName evidence="2">protein-glutamate O-methyltransferase</fullName>
        <ecNumber evidence="2">2.1.1.80</ecNumber>
    </recommendedName>
</protein>
<comment type="caution">
    <text evidence="11">The sequence shown here is derived from an EMBL/GenBank/DDBJ whole genome shotgun (WGS) entry which is preliminary data.</text>
</comment>
<dbReference type="Gene3D" id="3.30.450.20">
    <property type="entry name" value="PAS domain"/>
    <property type="match status" value="1"/>
</dbReference>
<comment type="catalytic activity">
    <reaction evidence="1">
        <text>L-glutamyl-[protein] + S-adenosyl-L-methionine = [protein]-L-glutamate 5-O-methyl ester + S-adenosyl-L-homocysteine</text>
        <dbReference type="Rhea" id="RHEA:24452"/>
        <dbReference type="Rhea" id="RHEA-COMP:10208"/>
        <dbReference type="Rhea" id="RHEA-COMP:10311"/>
        <dbReference type="ChEBI" id="CHEBI:29973"/>
        <dbReference type="ChEBI" id="CHEBI:57856"/>
        <dbReference type="ChEBI" id="CHEBI:59789"/>
        <dbReference type="ChEBI" id="CHEBI:82795"/>
        <dbReference type="EC" id="2.1.1.80"/>
    </reaction>
</comment>
<dbReference type="Gene3D" id="3.40.50.180">
    <property type="entry name" value="Methylesterase CheB, C-terminal domain"/>
    <property type="match status" value="1"/>
</dbReference>
<dbReference type="InterPro" id="IPR000014">
    <property type="entry name" value="PAS"/>
</dbReference>
<reference evidence="11 12" key="1">
    <citation type="submission" date="2022-07" db="EMBL/GenBank/DDBJ databases">
        <title>Methylomonas rivi sp. nov., Methylomonas rosea sp. nov., Methylomonas aureus sp. nov. and Methylomonas subterranea sp. nov., four novel methanotrophs isolated from a freshwater creek and the deep terrestrial subsurface.</title>
        <authorList>
            <person name="Abin C."/>
            <person name="Sankaranarayanan K."/>
            <person name="Garner C."/>
            <person name="Sindelar R."/>
            <person name="Kotary K."/>
            <person name="Garner R."/>
            <person name="Barclay S."/>
            <person name="Lawson P."/>
            <person name="Krumholz L."/>
        </authorList>
    </citation>
    <scope>NUCLEOTIDE SEQUENCE [LARGE SCALE GENOMIC DNA]</scope>
    <source>
        <strain evidence="11 12">WSC-6</strain>
    </source>
</reference>
<dbReference type="InterPro" id="IPR029063">
    <property type="entry name" value="SAM-dependent_MTases_sf"/>
</dbReference>
<feature type="domain" description="PAC" evidence="8">
    <location>
        <begin position="809"/>
        <end position="862"/>
    </location>
</feature>
<feature type="compositionally biased region" description="Polar residues" evidence="7">
    <location>
        <begin position="695"/>
        <end position="709"/>
    </location>
</feature>
<dbReference type="InterPro" id="IPR000700">
    <property type="entry name" value="PAS-assoc_C"/>
</dbReference>
<feature type="active site" evidence="6">
    <location>
        <position position="67"/>
    </location>
</feature>
<dbReference type="InterPro" id="IPR000673">
    <property type="entry name" value="Sig_transdc_resp-reg_Me-estase"/>
</dbReference>
<dbReference type="InterPro" id="IPR035909">
    <property type="entry name" value="CheB_C"/>
</dbReference>
<dbReference type="Pfam" id="PF13596">
    <property type="entry name" value="PAS_10"/>
    <property type="match status" value="1"/>
</dbReference>
<evidence type="ECO:0000256" key="6">
    <source>
        <dbReference type="PROSITE-ProRule" id="PRU00050"/>
    </source>
</evidence>
<gene>
    <name evidence="11" type="ORF">NP596_03855</name>
</gene>